<feature type="signal peptide" evidence="6">
    <location>
        <begin position="1"/>
        <end position="20"/>
    </location>
</feature>
<evidence type="ECO:0000256" key="5">
    <source>
        <dbReference type="ARBA" id="ARBA00023288"/>
    </source>
</evidence>
<dbReference type="PROSITE" id="PS51257">
    <property type="entry name" value="PROKAR_LIPOPROTEIN"/>
    <property type="match status" value="1"/>
</dbReference>
<dbReference type="EMBL" id="FNCY01000001">
    <property type="protein sequence ID" value="SDG59753.1"/>
    <property type="molecule type" value="Genomic_DNA"/>
</dbReference>
<evidence type="ECO:0000256" key="4">
    <source>
        <dbReference type="ARBA" id="ARBA00023139"/>
    </source>
</evidence>
<proteinExistence type="predicted"/>
<name>A0A1G7VJ43_9RHOO</name>
<keyword evidence="2 6" id="KW-0732">Signal</keyword>
<dbReference type="InterPro" id="IPR051407">
    <property type="entry name" value="Bact_OM_lipoprot/Surf_antigen"/>
</dbReference>
<sequence length="150" mass="15579">MQYARIISLILTTFFLGACASNLSGDVYTRDQARREMTVRAGVVETVREVRMEGTRSGTGTLAGGAIGGVAGSNIGGGKGQIVGAILGAVAGGLAGSAAEEKLTQKNALEITVRLDNGQTVAIVQEMGEVFHPGERVRVLSNYNSSRVSH</sequence>
<dbReference type="STRING" id="83767.SAMN05660652_00214"/>
<evidence type="ECO:0000313" key="8">
    <source>
        <dbReference type="EMBL" id="SDG59753.1"/>
    </source>
</evidence>
<comment type="subcellular location">
    <subcellularLocation>
        <location evidence="1">Cell outer membrane</location>
        <topology evidence="1">Lipid-anchor</topology>
    </subcellularLocation>
</comment>
<dbReference type="AlphaFoldDB" id="A0A1G7VJ43"/>
<dbReference type="RefSeq" id="WP_091932127.1">
    <property type="nucleotide sequence ID" value="NZ_FNCY01000001.1"/>
</dbReference>
<dbReference type="OrthoDB" id="5298161at2"/>
<feature type="domain" description="Glycine zipper 2TM" evidence="7">
    <location>
        <begin position="60"/>
        <end position="99"/>
    </location>
</feature>
<dbReference type="PANTHER" id="PTHR35603">
    <property type="match status" value="1"/>
</dbReference>
<reference evidence="8 9" key="1">
    <citation type="submission" date="2016-10" db="EMBL/GenBank/DDBJ databases">
        <authorList>
            <person name="de Groot N.N."/>
        </authorList>
    </citation>
    <scope>NUCLEOTIDE SEQUENCE [LARGE SCALE GENOMIC DNA]</scope>
    <source>
        <strain evidence="8 9">DSM 5885</strain>
    </source>
</reference>
<evidence type="ECO:0000259" key="7">
    <source>
        <dbReference type="Pfam" id="PF05433"/>
    </source>
</evidence>
<evidence type="ECO:0000256" key="6">
    <source>
        <dbReference type="SAM" id="SignalP"/>
    </source>
</evidence>
<feature type="chain" id="PRO_5011460980" evidence="6">
    <location>
        <begin position="21"/>
        <end position="150"/>
    </location>
</feature>
<evidence type="ECO:0000256" key="2">
    <source>
        <dbReference type="ARBA" id="ARBA00022729"/>
    </source>
</evidence>
<evidence type="ECO:0000256" key="3">
    <source>
        <dbReference type="ARBA" id="ARBA00023136"/>
    </source>
</evidence>
<gene>
    <name evidence="8" type="ORF">SAMN05660652_00214</name>
</gene>
<dbReference type="GO" id="GO:0009279">
    <property type="term" value="C:cell outer membrane"/>
    <property type="evidence" value="ECO:0007669"/>
    <property type="project" value="UniProtKB-SubCell"/>
</dbReference>
<dbReference type="InterPro" id="IPR008816">
    <property type="entry name" value="Gly_zipper_2TM_dom"/>
</dbReference>
<keyword evidence="9" id="KW-1185">Reference proteome</keyword>
<keyword evidence="3" id="KW-0472">Membrane</keyword>
<dbReference type="Proteomes" id="UP000198607">
    <property type="component" value="Unassembled WGS sequence"/>
</dbReference>
<keyword evidence="5 8" id="KW-0449">Lipoprotein</keyword>
<evidence type="ECO:0000313" key="9">
    <source>
        <dbReference type="Proteomes" id="UP000198607"/>
    </source>
</evidence>
<organism evidence="8 9">
    <name type="scientific">Propionivibrio dicarboxylicus</name>
    <dbReference type="NCBI Taxonomy" id="83767"/>
    <lineage>
        <taxon>Bacteria</taxon>
        <taxon>Pseudomonadati</taxon>
        <taxon>Pseudomonadota</taxon>
        <taxon>Betaproteobacteria</taxon>
        <taxon>Rhodocyclales</taxon>
        <taxon>Rhodocyclaceae</taxon>
        <taxon>Propionivibrio</taxon>
    </lineage>
</organism>
<evidence type="ECO:0000256" key="1">
    <source>
        <dbReference type="ARBA" id="ARBA00004459"/>
    </source>
</evidence>
<dbReference type="Pfam" id="PF05433">
    <property type="entry name" value="Rick_17kDa_Anti"/>
    <property type="match status" value="1"/>
</dbReference>
<dbReference type="PANTHER" id="PTHR35603:SF1">
    <property type="entry name" value="OUTER MEMBRANE LIPOPROTEIN SLYB"/>
    <property type="match status" value="1"/>
</dbReference>
<keyword evidence="4" id="KW-0564">Palmitate</keyword>
<accession>A0A1G7VJ43</accession>
<protein>
    <submittedName>
        <fullName evidence="8">Outer membrane lipoprotein SlyB</fullName>
    </submittedName>
</protein>